<dbReference type="Gene3D" id="1.10.260.40">
    <property type="entry name" value="lambda repressor-like DNA-binding domains"/>
    <property type="match status" value="1"/>
</dbReference>
<dbReference type="SUPFAM" id="SSF47413">
    <property type="entry name" value="lambda repressor-like DNA-binding domains"/>
    <property type="match status" value="1"/>
</dbReference>
<dbReference type="InterPro" id="IPR010982">
    <property type="entry name" value="Lambda_DNA-bd_dom_sf"/>
</dbReference>
<comment type="caution">
    <text evidence="1">The sequence shown here is derived from an EMBL/GenBank/DDBJ whole genome shotgun (WGS) entry which is preliminary data.</text>
</comment>
<protein>
    <recommendedName>
        <fullName evidence="3">Transcriptional regulator</fullName>
    </recommendedName>
</protein>
<sequence>MDIAKNIKITCKPEVLESFWLRCILEYGNNEFAKEIGVHPSTSSRDKNRIFKLACKAAALFGLPEGSVELPEQSSKIVFEGEYAEMLIQALERKGKVKRKASLPATDEASDQIEMSI</sequence>
<evidence type="ECO:0000313" key="1">
    <source>
        <dbReference type="EMBL" id="NDL39268.1"/>
    </source>
</evidence>
<accession>A0A6L9JIX0</accession>
<dbReference type="Proteomes" id="UP000479300">
    <property type="component" value="Unassembled WGS sequence"/>
</dbReference>
<gene>
    <name evidence="1" type="ORF">GPY51_10930</name>
</gene>
<name>A0A6L9JIX0_PHOLM</name>
<organism evidence="1 2">
    <name type="scientific">Photorhabdus laumondii subsp. laumondii</name>
    <name type="common">Photorhabdus luminescens subsp. laumondii</name>
    <dbReference type="NCBI Taxonomy" id="141679"/>
    <lineage>
        <taxon>Bacteria</taxon>
        <taxon>Pseudomonadati</taxon>
        <taxon>Pseudomonadota</taxon>
        <taxon>Gammaproteobacteria</taxon>
        <taxon>Enterobacterales</taxon>
        <taxon>Morganellaceae</taxon>
        <taxon>Photorhabdus</taxon>
    </lineage>
</organism>
<evidence type="ECO:0008006" key="3">
    <source>
        <dbReference type="Google" id="ProtNLM"/>
    </source>
</evidence>
<dbReference type="AlphaFoldDB" id="A0A6L9JIX0"/>
<proteinExistence type="predicted"/>
<reference evidence="1 2" key="1">
    <citation type="submission" date="2019-12" db="EMBL/GenBank/DDBJ databases">
        <title>Engineering Photorhabdus to improve their lethality against agricultural pests.</title>
        <authorList>
            <person name="Machado R.A.R."/>
        </authorList>
    </citation>
    <scope>NUCLEOTIDE SEQUENCE [LARGE SCALE GENOMIC DNA]</scope>
    <source>
        <strain evidence="1 2">EN01</strain>
    </source>
</reference>
<dbReference type="GO" id="GO:0003677">
    <property type="term" value="F:DNA binding"/>
    <property type="evidence" value="ECO:0007669"/>
    <property type="project" value="InterPro"/>
</dbReference>
<dbReference type="RefSeq" id="WP_162107595.1">
    <property type="nucleotide sequence ID" value="NZ_CAWPHK010000023.1"/>
</dbReference>
<dbReference type="EMBL" id="WSFA01000021">
    <property type="protein sequence ID" value="NDL39268.1"/>
    <property type="molecule type" value="Genomic_DNA"/>
</dbReference>
<evidence type="ECO:0000313" key="2">
    <source>
        <dbReference type="Proteomes" id="UP000479300"/>
    </source>
</evidence>